<protein>
    <recommendedName>
        <fullName evidence="5">RRM domain-containing protein</fullName>
    </recommendedName>
</protein>
<feature type="compositionally biased region" description="Polar residues" evidence="4">
    <location>
        <begin position="88"/>
        <end position="98"/>
    </location>
</feature>
<accession>A0A292PYV9</accession>
<sequence>MEADELMDDDLFADLYGEDEPLKAGAPAPVKAAKPLSPVNTPAAPPSVVPPRNPEASYPQGQQQPQEPAASNVTAQKAIDPRAPPPSVNVQNASTKTENPYAVEDDADNYSGWDAAVATGGAGTGGLSGQGGHGIHNNDGGSCGYDGIGAAGYGDPQATGSPAIKEDGKMFIGGLNWETTDESLKEYFSQYGEVVECTVMRDGPTGRSRGFGFLTFKDPKTVNIVMVKEHYLDGKIIDPKRAIPRDEQEKTSKIFVGGVSQEATEADFREYFTQFGRVLDATLMMDKDTGRPRGFGFVTFDSEGAVENALNCPTLAILDKPIEVKKAQPRGNIRERMNAHFDERDDRGGSFRDRGDRRDRFEGREGGNNGNGNYSTGASQNQGAPAGQQNIYNGISPQMMAQYYQNVQRYMQAMQTFSRGGGGPMPAMNPAIMQALGRGGGGGGVMNAMNPVMLQQLQQMQQLQQLHQLQQQGQQQQGQSQQSQMGGAGSPGPQSQQVGYASSNQPVGYPHTQGVQQSQQVQSYDPSSYNDQNAGYRQRNFQHHPSQRDYQPPQPQPSSWEGMYDDVPPQQQPQQQQQQQGRGRNEPFQPSWPSNYDNWDDVDQATGVGRSGNGFDGPPPNAPTGPRNAKGSGSNYRGGGRGGVTSVRGVSAGAGGVGSGGVGPDRAGYAGGAGGYARGGGGYHPYARNTERY</sequence>
<feature type="region of interest" description="Disordered" evidence="4">
    <location>
        <begin position="469"/>
        <end position="693"/>
    </location>
</feature>
<evidence type="ECO:0000256" key="3">
    <source>
        <dbReference type="PROSITE-ProRule" id="PRU00176"/>
    </source>
</evidence>
<evidence type="ECO:0000256" key="1">
    <source>
        <dbReference type="ARBA" id="ARBA00022737"/>
    </source>
</evidence>
<feature type="region of interest" description="Disordered" evidence="4">
    <location>
        <begin position="1"/>
        <end position="107"/>
    </location>
</feature>
<proteinExistence type="predicted"/>
<dbReference type="CDD" id="cd12577">
    <property type="entry name" value="RRM1_Hrp1p"/>
    <property type="match status" value="1"/>
</dbReference>
<reference evidence="6" key="1">
    <citation type="submission" date="2015-10" db="EMBL/GenBank/DDBJ databases">
        <authorList>
            <person name="Regsiter A."/>
            <person name="william w."/>
        </authorList>
    </citation>
    <scope>NUCLEOTIDE SEQUENCE</scope>
    <source>
        <strain evidence="6">Montdore</strain>
    </source>
</reference>
<gene>
    <name evidence="6" type="ORF">GSTUAT00004032001</name>
</gene>
<feature type="compositionally biased region" description="Gly residues" evidence="4">
    <location>
        <begin position="652"/>
        <end position="683"/>
    </location>
</feature>
<evidence type="ECO:0000256" key="4">
    <source>
        <dbReference type="SAM" id="MobiDB-lite"/>
    </source>
</evidence>
<dbReference type="Pfam" id="PF00076">
    <property type="entry name" value="RRM_1"/>
    <property type="match status" value="2"/>
</dbReference>
<dbReference type="InterPro" id="IPR034156">
    <property type="entry name" value="Hrp1_RRM1"/>
</dbReference>
<feature type="domain" description="RRM" evidence="5">
    <location>
        <begin position="168"/>
        <end position="250"/>
    </location>
</feature>
<dbReference type="Proteomes" id="UP001412239">
    <property type="component" value="Unassembled WGS sequence"/>
</dbReference>
<organism evidence="6 7">
    <name type="scientific">Tuber aestivum</name>
    <name type="common">summer truffle</name>
    <dbReference type="NCBI Taxonomy" id="59557"/>
    <lineage>
        <taxon>Eukaryota</taxon>
        <taxon>Fungi</taxon>
        <taxon>Dikarya</taxon>
        <taxon>Ascomycota</taxon>
        <taxon>Pezizomycotina</taxon>
        <taxon>Pezizomycetes</taxon>
        <taxon>Pezizales</taxon>
        <taxon>Tuberaceae</taxon>
        <taxon>Tuber</taxon>
    </lineage>
</organism>
<feature type="compositionally biased region" description="Basic and acidic residues" evidence="4">
    <location>
        <begin position="328"/>
        <end position="365"/>
    </location>
</feature>
<feature type="compositionally biased region" description="Low complexity" evidence="4">
    <location>
        <begin position="568"/>
        <end position="580"/>
    </location>
</feature>
<dbReference type="GO" id="GO:0003729">
    <property type="term" value="F:mRNA binding"/>
    <property type="evidence" value="ECO:0007669"/>
    <property type="project" value="TreeGrafter"/>
</dbReference>
<feature type="compositionally biased region" description="Low complexity" evidence="4">
    <location>
        <begin position="23"/>
        <end position="39"/>
    </location>
</feature>
<feature type="compositionally biased region" description="Polar residues" evidence="4">
    <location>
        <begin position="524"/>
        <end position="535"/>
    </location>
</feature>
<dbReference type="InterPro" id="IPR035979">
    <property type="entry name" value="RBD_domain_sf"/>
</dbReference>
<dbReference type="PANTHER" id="PTHR48032:SF6">
    <property type="entry name" value="RNA-BINDING (RRM_RBD_RNP MOTIFS) FAMILY PROTEIN"/>
    <property type="match status" value="1"/>
</dbReference>
<feature type="compositionally biased region" description="Polar residues" evidence="4">
    <location>
        <begin position="373"/>
        <end position="390"/>
    </location>
</feature>
<dbReference type="InterPro" id="IPR012677">
    <property type="entry name" value="Nucleotide-bd_a/b_plait_sf"/>
</dbReference>
<feature type="region of interest" description="Disordered" evidence="4">
    <location>
        <begin position="328"/>
        <end position="390"/>
    </location>
</feature>
<feature type="compositionally biased region" description="Low complexity" evidence="4">
    <location>
        <begin position="59"/>
        <end position="68"/>
    </location>
</feature>
<keyword evidence="1" id="KW-0677">Repeat</keyword>
<name>A0A292PYV9_9PEZI</name>
<dbReference type="SUPFAM" id="SSF54928">
    <property type="entry name" value="RNA-binding domain, RBD"/>
    <property type="match status" value="2"/>
</dbReference>
<evidence type="ECO:0000313" key="6">
    <source>
        <dbReference type="EMBL" id="CUS11895.1"/>
    </source>
</evidence>
<dbReference type="SMART" id="SM00360">
    <property type="entry name" value="RRM"/>
    <property type="match status" value="2"/>
</dbReference>
<dbReference type="CDD" id="cd12330">
    <property type="entry name" value="RRM2_Hrp1p"/>
    <property type="match status" value="1"/>
</dbReference>
<feature type="compositionally biased region" description="Low complexity" evidence="4">
    <location>
        <begin position="513"/>
        <end position="523"/>
    </location>
</feature>
<dbReference type="AlphaFoldDB" id="A0A292PYV9"/>
<dbReference type="GO" id="GO:0006417">
    <property type="term" value="P:regulation of translation"/>
    <property type="evidence" value="ECO:0007669"/>
    <property type="project" value="TreeGrafter"/>
</dbReference>
<dbReference type="PROSITE" id="PS50102">
    <property type="entry name" value="RRM"/>
    <property type="match status" value="2"/>
</dbReference>
<keyword evidence="7" id="KW-1185">Reference proteome</keyword>
<evidence type="ECO:0000259" key="5">
    <source>
        <dbReference type="PROSITE" id="PS50102"/>
    </source>
</evidence>
<dbReference type="Gene3D" id="3.30.70.330">
    <property type="match status" value="2"/>
</dbReference>
<evidence type="ECO:0000313" key="7">
    <source>
        <dbReference type="Proteomes" id="UP001412239"/>
    </source>
</evidence>
<keyword evidence="2 3" id="KW-0694">RNA-binding</keyword>
<dbReference type="PANTHER" id="PTHR48032">
    <property type="entry name" value="RNA-BINDING PROTEIN MUSASHI HOMOLOG RBP6"/>
    <property type="match status" value="1"/>
</dbReference>
<feature type="compositionally biased region" description="Acidic residues" evidence="4">
    <location>
        <begin position="1"/>
        <end position="19"/>
    </location>
</feature>
<dbReference type="InterPro" id="IPR000504">
    <property type="entry name" value="RRM_dom"/>
</dbReference>
<feature type="domain" description="RRM" evidence="5">
    <location>
        <begin position="252"/>
        <end position="329"/>
    </location>
</feature>
<dbReference type="EMBL" id="LN891009">
    <property type="protein sequence ID" value="CUS11895.1"/>
    <property type="molecule type" value="Genomic_DNA"/>
</dbReference>
<feature type="compositionally biased region" description="Pro residues" evidence="4">
    <location>
        <begin position="43"/>
        <end position="53"/>
    </location>
</feature>
<evidence type="ECO:0000256" key="2">
    <source>
        <dbReference type="ARBA" id="ARBA00022884"/>
    </source>
</evidence>
<dbReference type="FunFam" id="3.30.70.330:FF:000025">
    <property type="entry name" value="RNA-binding protein Musashi homolog 2 isoform X1"/>
    <property type="match status" value="1"/>
</dbReference>
<feature type="compositionally biased region" description="Low complexity" evidence="4">
    <location>
        <begin position="469"/>
        <end position="497"/>
    </location>
</feature>